<evidence type="ECO:0000259" key="10">
    <source>
        <dbReference type="Pfam" id="PF00920"/>
    </source>
</evidence>
<dbReference type="PANTHER" id="PTHR43661">
    <property type="entry name" value="D-XYLONATE DEHYDRATASE"/>
    <property type="match status" value="1"/>
</dbReference>
<dbReference type="PANTHER" id="PTHR43661:SF1">
    <property type="entry name" value="PHOSPHOGLUCONATE DEHYDRATASE"/>
    <property type="match status" value="1"/>
</dbReference>
<dbReference type="Proteomes" id="UP000007437">
    <property type="component" value="Chromosome"/>
</dbReference>
<dbReference type="GO" id="GO:0004456">
    <property type="term" value="F:phosphogluconate dehydratase activity"/>
    <property type="evidence" value="ECO:0007669"/>
    <property type="project" value="UniProtKB-UniRule"/>
</dbReference>
<keyword evidence="2" id="KW-0004">4Fe-4S</keyword>
<dbReference type="SUPFAM" id="SSF52016">
    <property type="entry name" value="LeuD/IlvD-like"/>
    <property type="match status" value="1"/>
</dbReference>
<dbReference type="GO" id="GO:0046872">
    <property type="term" value="F:metal ion binding"/>
    <property type="evidence" value="ECO:0007669"/>
    <property type="project" value="UniProtKB-KW"/>
</dbReference>
<keyword evidence="6" id="KW-0311">Gluconate utilization</keyword>
<dbReference type="eggNOG" id="COG0129">
    <property type="taxonomic scope" value="Bacteria"/>
</dbReference>
<dbReference type="InterPro" id="IPR020558">
    <property type="entry name" value="DiOHA_6PGluconate_deHydtase_CS"/>
</dbReference>
<evidence type="ECO:0000259" key="11">
    <source>
        <dbReference type="Pfam" id="PF24877"/>
    </source>
</evidence>
<dbReference type="InterPro" id="IPR037237">
    <property type="entry name" value="IlvD/EDD_N"/>
</dbReference>
<gene>
    <name evidence="12" type="ordered locus">RBRH_03174</name>
</gene>
<dbReference type="EMBL" id="FR687359">
    <property type="protein sequence ID" value="CBW73922.1"/>
    <property type="molecule type" value="Genomic_DNA"/>
</dbReference>
<evidence type="ECO:0000313" key="12">
    <source>
        <dbReference type="EMBL" id="CBW73922.1"/>
    </source>
</evidence>
<keyword evidence="4" id="KW-0408">Iron</keyword>
<dbReference type="InterPro" id="IPR042096">
    <property type="entry name" value="Dihydro-acid_dehy_C"/>
</dbReference>
<proteinExistence type="inferred from homology"/>
<evidence type="ECO:0000313" key="13">
    <source>
        <dbReference type="Proteomes" id="UP000007437"/>
    </source>
</evidence>
<keyword evidence="7 12" id="KW-0456">Lyase</keyword>
<comment type="similarity">
    <text evidence="1">Belongs to the IlvD/Edd family.</text>
</comment>
<evidence type="ECO:0000256" key="8">
    <source>
        <dbReference type="ARBA" id="ARBA00023277"/>
    </source>
</evidence>
<dbReference type="Gene3D" id="3.50.30.80">
    <property type="entry name" value="IlvD/EDD C-terminal domain-like"/>
    <property type="match status" value="1"/>
</dbReference>
<evidence type="ECO:0000256" key="3">
    <source>
        <dbReference type="ARBA" id="ARBA00022723"/>
    </source>
</evidence>
<evidence type="ECO:0000256" key="5">
    <source>
        <dbReference type="ARBA" id="ARBA00023014"/>
    </source>
</evidence>
<evidence type="ECO:0000256" key="1">
    <source>
        <dbReference type="ARBA" id="ARBA00006486"/>
    </source>
</evidence>
<dbReference type="Pfam" id="PF00920">
    <property type="entry name" value="ILVD_EDD_N"/>
    <property type="match status" value="1"/>
</dbReference>
<dbReference type="SUPFAM" id="SSF143975">
    <property type="entry name" value="IlvD/EDD N-terminal domain-like"/>
    <property type="match status" value="1"/>
</dbReference>
<dbReference type="GO" id="GO:0005829">
    <property type="term" value="C:cytosol"/>
    <property type="evidence" value="ECO:0007669"/>
    <property type="project" value="TreeGrafter"/>
</dbReference>
<dbReference type="EC" id="4.2.1.12" evidence="9"/>
<feature type="domain" description="Dihydroxy-acid/6-phosphogluconate dehydratase N-terminal" evidence="10">
    <location>
        <begin position="68"/>
        <end position="383"/>
    </location>
</feature>
<evidence type="ECO:0000256" key="4">
    <source>
        <dbReference type="ARBA" id="ARBA00023004"/>
    </source>
</evidence>
<protein>
    <recommendedName>
        <fullName evidence="9">Phosphogluconate dehydratase</fullName>
        <ecNumber evidence="9">4.2.1.12</ecNumber>
    </recommendedName>
</protein>
<dbReference type="GO" id="GO:0051539">
    <property type="term" value="F:4 iron, 4 sulfur cluster binding"/>
    <property type="evidence" value="ECO:0007669"/>
    <property type="project" value="UniProtKB-KW"/>
</dbReference>
<evidence type="ECO:0000256" key="6">
    <source>
        <dbReference type="ARBA" id="ARBA00023064"/>
    </source>
</evidence>
<reference evidence="12 13" key="1">
    <citation type="journal article" date="2011" name="J. Bacteriol.">
        <title>Complete genome sequence of Burkholderia rhizoxinica, an endosymbiont of Rhizopus microsporus.</title>
        <authorList>
            <person name="Lackner G."/>
            <person name="Moebius N."/>
            <person name="Partida-Martinez L."/>
            <person name="Hertweck C."/>
        </authorList>
    </citation>
    <scope>NUCLEOTIDE SEQUENCE [LARGE SCALE GENOMIC DNA]</scope>
    <source>
        <strain evidence="13">DSM 19002 / CIP 109453 / HKI 454</strain>
    </source>
</reference>
<dbReference type="AlphaFoldDB" id="E5AM45"/>
<dbReference type="InterPro" id="IPR004786">
    <property type="entry name" value="6-phosphgluc_deHydtase"/>
</dbReference>
<dbReference type="NCBIfam" id="TIGR01196">
    <property type="entry name" value="edd"/>
    <property type="match status" value="1"/>
</dbReference>
<feature type="domain" description="Dihydroxy-acid/6-phosphogluconate dehydratase C-terminal" evidence="11">
    <location>
        <begin position="410"/>
        <end position="494"/>
    </location>
</feature>
<dbReference type="HOGENOM" id="CLU_014271_1_2_4"/>
<evidence type="ECO:0000256" key="2">
    <source>
        <dbReference type="ARBA" id="ARBA00022485"/>
    </source>
</evidence>
<dbReference type="Pfam" id="PF24877">
    <property type="entry name" value="ILV_EDD_C"/>
    <property type="match status" value="1"/>
</dbReference>
<sequence>MASLHPRLTAVTDRIIERSKATRRAYLARIEHAQGQFPARGVLSCANLAHGFAGLEGQDKIAIRAMRQPNIAIVSAYNEMLSAHAPYRDFPDIIKQAAREAGGIAQFAGGVPAMCDGITQGNAGMELSLFSRETIAMSTAIALTHNMFDAALCLGICDKIVPGLLIGALQFGHLPTIFVPAGPMTSGLSNDEKAKIRQQFATGAVGRDVLLDSEARAYHGHGTCTFYGTANSNQLLMEIMGLHLPGAAFVHPHTPLRDALTAEAARRVLQLTAQGAHYTPIGRVVDEKAIVNGIVALLATGGSTNHTLHLVAIARAAGIVIDWNDFDDLSRAVPLLAKIYPNGKADINHYHAAGGMAFLTRTLLEAGLLHDDVTTVAGPGLSDHYTREPRLVDGKLAWVDGPRESHDKAVLRGATEPFQPDGGLRLVQGRLGRGVIKISAVAPQHRRVTAPAIVFDSQEGVQAAFDRGELERDCVAVVRFQGARANGMPELHPAHAAARCFAG</sequence>
<keyword evidence="5" id="KW-0411">Iron-sulfur</keyword>
<dbReference type="PROSITE" id="PS00886">
    <property type="entry name" value="ILVD_EDD_1"/>
    <property type="match status" value="1"/>
</dbReference>
<evidence type="ECO:0000256" key="7">
    <source>
        <dbReference type="ARBA" id="ARBA00023239"/>
    </source>
</evidence>
<dbReference type="InterPro" id="IPR056740">
    <property type="entry name" value="ILV_EDD_C"/>
</dbReference>
<evidence type="ECO:0000256" key="9">
    <source>
        <dbReference type="NCBIfam" id="TIGR01196"/>
    </source>
</evidence>
<keyword evidence="3" id="KW-0479">Metal-binding</keyword>
<accession>E5AM45</accession>
<dbReference type="GO" id="GO:0009255">
    <property type="term" value="P:Entner-Doudoroff pathway through 6-phosphogluconate"/>
    <property type="evidence" value="ECO:0007669"/>
    <property type="project" value="UniProtKB-UniRule"/>
</dbReference>
<keyword evidence="8" id="KW-0119">Carbohydrate metabolism</keyword>
<name>E5AM45_MYCRK</name>
<dbReference type="InterPro" id="IPR000581">
    <property type="entry name" value="ILV_EDD_N"/>
</dbReference>
<dbReference type="STRING" id="882378.RBRH_03174"/>
<organism evidence="12 13">
    <name type="scientific">Mycetohabitans rhizoxinica (strain DSM 19002 / CIP 109453 / HKI 454)</name>
    <name type="common">Paraburkholderia rhizoxinica</name>
    <dbReference type="NCBI Taxonomy" id="882378"/>
    <lineage>
        <taxon>Bacteria</taxon>
        <taxon>Pseudomonadati</taxon>
        <taxon>Pseudomonadota</taxon>
        <taxon>Betaproteobacteria</taxon>
        <taxon>Burkholderiales</taxon>
        <taxon>Burkholderiaceae</taxon>
        <taxon>Mycetohabitans</taxon>
    </lineage>
</organism>
<dbReference type="KEGG" id="brh:RBRH_03174"/>
<dbReference type="GO" id="GO:0019521">
    <property type="term" value="P:D-gluconate metabolic process"/>
    <property type="evidence" value="ECO:0007669"/>
    <property type="project" value="UniProtKB-KW"/>
</dbReference>